<evidence type="ECO:0000313" key="3">
    <source>
        <dbReference type="Proteomes" id="UP001161389"/>
    </source>
</evidence>
<evidence type="ECO:0000313" key="2">
    <source>
        <dbReference type="EMBL" id="GLQ33141.1"/>
    </source>
</evidence>
<organism evidence="2 3">
    <name type="scientific">Litoribrevibacter albus</name>
    <dbReference type="NCBI Taxonomy" id="1473156"/>
    <lineage>
        <taxon>Bacteria</taxon>
        <taxon>Pseudomonadati</taxon>
        <taxon>Pseudomonadota</taxon>
        <taxon>Gammaproteobacteria</taxon>
        <taxon>Oceanospirillales</taxon>
        <taxon>Oceanospirillaceae</taxon>
        <taxon>Litoribrevibacter</taxon>
    </lineage>
</organism>
<name>A0AA37SEP3_9GAMM</name>
<gene>
    <name evidence="2" type="ORF">GCM10007876_36200</name>
</gene>
<dbReference type="InterPro" id="IPR013976">
    <property type="entry name" value="HDOD"/>
</dbReference>
<dbReference type="Proteomes" id="UP001161389">
    <property type="component" value="Unassembled WGS sequence"/>
</dbReference>
<dbReference type="PANTHER" id="PTHR33525">
    <property type="match status" value="1"/>
</dbReference>
<feature type="domain" description="HDOD" evidence="1">
    <location>
        <begin position="20"/>
        <end position="215"/>
    </location>
</feature>
<dbReference type="RefSeq" id="WP_284383406.1">
    <property type="nucleotide sequence ID" value="NZ_BSNM01000016.1"/>
</dbReference>
<dbReference type="PROSITE" id="PS51833">
    <property type="entry name" value="HDOD"/>
    <property type="match status" value="1"/>
</dbReference>
<sequence length="296" mass="33210">MSSRELSETQIQNVLQGIRIPPQPQIMVDLQMEQAMPDPDIARIAQLISKDVGLSGTILKLVNSPFFGLSNKITSVEQAVNLLSYSSVINIVNGLTIRSEMTDEDIVALNRFWDSANDISMVAATIAKEIGHKNHDEAYLLGLFHNCGIPLMMKRFGVEEYSKTMSEAYGSDQIRIIDLENERYNTNHAVVGYYTAKAWNMPMHLCSAIAEHHNLNQLFDDKYSADSEKKNLIAILKIADHICASCQVLGGQNTDYEWRRYGESILEYVGLGTYDIEDMAARFREMGISVGDSFID</sequence>
<dbReference type="PANTHER" id="PTHR33525:SF6">
    <property type="entry name" value="HDOD DOMAIN-CONTAINING PROTEIN"/>
    <property type="match status" value="1"/>
</dbReference>
<proteinExistence type="predicted"/>
<reference evidence="2" key="2">
    <citation type="submission" date="2023-01" db="EMBL/GenBank/DDBJ databases">
        <title>Draft genome sequence of Litoribrevibacter albus strain NBRC 110071.</title>
        <authorList>
            <person name="Sun Q."/>
            <person name="Mori K."/>
        </authorList>
    </citation>
    <scope>NUCLEOTIDE SEQUENCE</scope>
    <source>
        <strain evidence="2">NBRC 110071</strain>
    </source>
</reference>
<dbReference type="Pfam" id="PF08668">
    <property type="entry name" value="HDOD"/>
    <property type="match status" value="1"/>
</dbReference>
<protein>
    <submittedName>
        <fullName evidence="2">HDOD domain-containing protein</fullName>
    </submittedName>
</protein>
<reference evidence="2" key="1">
    <citation type="journal article" date="2014" name="Int. J. Syst. Evol. Microbiol.">
        <title>Complete genome sequence of Corynebacterium casei LMG S-19264T (=DSM 44701T), isolated from a smear-ripened cheese.</title>
        <authorList>
            <consortium name="US DOE Joint Genome Institute (JGI-PGF)"/>
            <person name="Walter F."/>
            <person name="Albersmeier A."/>
            <person name="Kalinowski J."/>
            <person name="Ruckert C."/>
        </authorList>
    </citation>
    <scope>NUCLEOTIDE SEQUENCE</scope>
    <source>
        <strain evidence="2">NBRC 110071</strain>
    </source>
</reference>
<comment type="caution">
    <text evidence="2">The sequence shown here is derived from an EMBL/GenBank/DDBJ whole genome shotgun (WGS) entry which is preliminary data.</text>
</comment>
<dbReference type="InterPro" id="IPR052340">
    <property type="entry name" value="RNase_Y/CdgJ"/>
</dbReference>
<evidence type="ECO:0000259" key="1">
    <source>
        <dbReference type="PROSITE" id="PS51833"/>
    </source>
</evidence>
<dbReference type="EMBL" id="BSNM01000016">
    <property type="protein sequence ID" value="GLQ33141.1"/>
    <property type="molecule type" value="Genomic_DNA"/>
</dbReference>
<keyword evidence="3" id="KW-1185">Reference proteome</keyword>
<dbReference type="AlphaFoldDB" id="A0AA37SEP3"/>
<accession>A0AA37SEP3</accession>
<dbReference type="Gene3D" id="1.10.3210.10">
    <property type="entry name" value="Hypothetical protein af1432"/>
    <property type="match status" value="1"/>
</dbReference>
<dbReference type="SUPFAM" id="SSF109604">
    <property type="entry name" value="HD-domain/PDEase-like"/>
    <property type="match status" value="1"/>
</dbReference>